<protein>
    <submittedName>
        <fullName evidence="1">HK97 family phage portal protein</fullName>
    </submittedName>
</protein>
<dbReference type="Proteomes" id="UP000579281">
    <property type="component" value="Unassembled WGS sequence"/>
</dbReference>
<gene>
    <name evidence="1" type="ORF">HNQ80_000783</name>
</gene>
<dbReference type="Pfam" id="PF04860">
    <property type="entry name" value="Phage_portal"/>
    <property type="match status" value="1"/>
</dbReference>
<dbReference type="Gene3D" id="3.40.140.120">
    <property type="match status" value="1"/>
</dbReference>
<evidence type="ECO:0000313" key="1">
    <source>
        <dbReference type="EMBL" id="MBB6214700.1"/>
    </source>
</evidence>
<dbReference type="Gene3D" id="1.20.1270.210">
    <property type="match status" value="1"/>
</dbReference>
<dbReference type="Gene3D" id="3.30.1120.70">
    <property type="match status" value="1"/>
</dbReference>
<proteinExistence type="predicted"/>
<organism evidence="1 2">
    <name type="scientific">Anaerosolibacter carboniphilus</name>
    <dbReference type="NCBI Taxonomy" id="1417629"/>
    <lineage>
        <taxon>Bacteria</taxon>
        <taxon>Bacillati</taxon>
        <taxon>Bacillota</taxon>
        <taxon>Clostridia</taxon>
        <taxon>Peptostreptococcales</taxon>
        <taxon>Thermotaleaceae</taxon>
        <taxon>Anaerosolibacter</taxon>
    </lineage>
</organism>
<dbReference type="NCBIfam" id="TIGR01537">
    <property type="entry name" value="portal_HK97"/>
    <property type="match status" value="1"/>
</dbReference>
<comment type="caution">
    <text evidence="1">The sequence shown here is derived from an EMBL/GenBank/DDBJ whole genome shotgun (WGS) entry which is preliminary data.</text>
</comment>
<sequence length="420" mass="46805">MQMGLFTNIFKARDKPQNRTAGSNYSFLFGGSTSGKPVNEHTAMQMTAVYSCVRILAEAVAGLPLHLYKYTDSGGKEKALSHPLYFLLHDEPNPEMSSFVFRETMMTHLLLWGNAYAQIIRNGKGEVIALYPLMPNRMSVDRDSSGNLYYSYTRYSDDAPTMNGVAVTLRPSDVLHIPGLGFDGLVGYSPIAMAKNAIGMAIACEEYGAKFFANGAAPGGVLEHPGTIKDPQKVRESWNAAYQGSSNSHRVAVLEEGMKYQPIGISPEQAQFLETRKFQINEIARIFRVPPHMVGDLEKSSFSNIEQQSLEFVKYTLDPWVIRWEQAISRALLRSDEKKQYFSKFNVDGLLRGDYVSRMSGYATARQNGWMSANDIRELENLDRIPPELGGDLYLINGNMTKLADAGIFANKEGLEETAK</sequence>
<reference evidence="1 2" key="1">
    <citation type="submission" date="2020-08" db="EMBL/GenBank/DDBJ databases">
        <title>Genomic Encyclopedia of Type Strains, Phase IV (KMG-IV): sequencing the most valuable type-strain genomes for metagenomic binning, comparative biology and taxonomic classification.</title>
        <authorList>
            <person name="Goeker M."/>
        </authorList>
    </citation>
    <scope>NUCLEOTIDE SEQUENCE [LARGE SCALE GENOMIC DNA]</scope>
    <source>
        <strain evidence="1 2">DSM 103526</strain>
    </source>
</reference>
<dbReference type="EMBL" id="JACHEN010000003">
    <property type="protein sequence ID" value="MBB6214700.1"/>
    <property type="molecule type" value="Genomic_DNA"/>
</dbReference>
<dbReference type="AlphaFoldDB" id="A0A841KRK1"/>
<keyword evidence="2" id="KW-1185">Reference proteome</keyword>
<dbReference type="InterPro" id="IPR006427">
    <property type="entry name" value="Portal_HK97"/>
</dbReference>
<dbReference type="InterPro" id="IPR006944">
    <property type="entry name" value="Phage/GTA_portal"/>
</dbReference>
<name>A0A841KRK1_9FIRM</name>
<evidence type="ECO:0000313" key="2">
    <source>
        <dbReference type="Proteomes" id="UP000579281"/>
    </source>
</evidence>
<accession>A0A841KRK1</accession>